<dbReference type="Pfam" id="PF05212">
    <property type="entry name" value="DUF707"/>
    <property type="match status" value="1"/>
</dbReference>
<organism evidence="1 2">
    <name type="scientific">Phtheirospermum japonicum</name>
    <dbReference type="NCBI Taxonomy" id="374723"/>
    <lineage>
        <taxon>Eukaryota</taxon>
        <taxon>Viridiplantae</taxon>
        <taxon>Streptophyta</taxon>
        <taxon>Embryophyta</taxon>
        <taxon>Tracheophyta</taxon>
        <taxon>Spermatophyta</taxon>
        <taxon>Magnoliopsida</taxon>
        <taxon>eudicotyledons</taxon>
        <taxon>Gunneridae</taxon>
        <taxon>Pentapetalae</taxon>
        <taxon>asterids</taxon>
        <taxon>lamiids</taxon>
        <taxon>Lamiales</taxon>
        <taxon>Orobanchaceae</taxon>
        <taxon>Orobanchaceae incertae sedis</taxon>
        <taxon>Phtheirospermum</taxon>
    </lineage>
</organism>
<keyword evidence="2" id="KW-1185">Reference proteome</keyword>
<dbReference type="InterPro" id="IPR007877">
    <property type="entry name" value="DUF707"/>
</dbReference>
<comment type="caution">
    <text evidence="1">The sequence shown here is derived from an EMBL/GenBank/DDBJ whole genome shotgun (WGS) entry which is preliminary data.</text>
</comment>
<dbReference type="AlphaFoldDB" id="A0A830BEE0"/>
<protein>
    <submittedName>
        <fullName evidence="1">Transcription factor rf2b</fullName>
    </submittedName>
</protein>
<dbReference type="PANTHER" id="PTHR31210:SF38">
    <property type="entry name" value="LYSINE KETOGLUTARATE REDUCTASE TRANS-SPLICING RELATED 1"/>
    <property type="match status" value="1"/>
</dbReference>
<dbReference type="Proteomes" id="UP000653305">
    <property type="component" value="Unassembled WGS sequence"/>
</dbReference>
<gene>
    <name evidence="1" type="ORF">PHJA_000407400</name>
</gene>
<name>A0A830BEE0_9LAMI</name>
<dbReference type="OrthoDB" id="1823684at2759"/>
<dbReference type="EMBL" id="BMAC01000049">
    <property type="protein sequence ID" value="GFP82643.1"/>
    <property type="molecule type" value="Genomic_DNA"/>
</dbReference>
<sequence>MPIQSSTNSARARHSVRILFLLNLRCSRGLLDLTKDRKQLDVEVHRKYVSGGHVLAYMSRDTTGLSNENTELKLRLQAMEQEAQLRDAIKCNGREAVINFEPSNYERELVNSRDGGIGSNLDLNLGISLSSHGQQGNDTTRNKHFPHASFVLADGKKLKLVKKHTLDISQPTLSEDSGMTWEMTRRNENTEVHKKTEEWPGWCADPHLPPCANVHCATIQGVIGHEDWFQLSLKEGLIVSRDHVRNIFEQSNILSILAQMI</sequence>
<reference evidence="1" key="1">
    <citation type="submission" date="2020-07" db="EMBL/GenBank/DDBJ databases">
        <title>Ethylene signaling mediates host invasion by parasitic plants.</title>
        <authorList>
            <person name="Yoshida S."/>
        </authorList>
    </citation>
    <scope>NUCLEOTIDE SEQUENCE</scope>
    <source>
        <strain evidence="1">Okayama</strain>
    </source>
</reference>
<evidence type="ECO:0000313" key="1">
    <source>
        <dbReference type="EMBL" id="GFP82643.1"/>
    </source>
</evidence>
<accession>A0A830BEE0</accession>
<proteinExistence type="predicted"/>
<dbReference type="PANTHER" id="PTHR31210">
    <property type="entry name" value="OS06G0731900 PROTEIN"/>
    <property type="match status" value="1"/>
</dbReference>
<evidence type="ECO:0000313" key="2">
    <source>
        <dbReference type="Proteomes" id="UP000653305"/>
    </source>
</evidence>